<dbReference type="InterPro" id="IPR003495">
    <property type="entry name" value="CobW/HypB/UreG_nucleotide-bd"/>
</dbReference>
<feature type="compositionally biased region" description="Acidic residues" evidence="1">
    <location>
        <begin position="366"/>
        <end position="398"/>
    </location>
</feature>
<dbReference type="Proteomes" id="UP000094444">
    <property type="component" value="Unassembled WGS sequence"/>
</dbReference>
<dbReference type="PANTHER" id="PTHR43603">
    <property type="entry name" value="COBW DOMAIN-CONTAINING PROTEIN DDB_G0274527"/>
    <property type="match status" value="1"/>
</dbReference>
<dbReference type="Pfam" id="PF02492">
    <property type="entry name" value="cobW"/>
    <property type="match status" value="2"/>
</dbReference>
<sequence length="636" mass="71135">MASKKKTNVAVSQGKKDSKKVKQRKGPLPVTLLSGFLGSGKTTLLQHILQSNHGLRIAVIVNDIGAVNVDASTIQSTHRIHKTEEKVIALQNGCICCTLRQDLLSELVELSEKHAFDYVIIESSGISEPGQVAESFDSKLTEHMYQTLKEEGQLDEGGALKKLHKAGEAGMGKFARLDTTVTVIDAFTIFNDFNTTDILSSRREDVTPEDERTVSDLMVDQIEFADVIILNKTDMVDEKSLAETRALVRTLNREAKILESKFGKVDVGELVNTGLFSLDKAQTSSGWMRDLHELMIREVNGKTAITPKPETEEYNVRNFVYKQLRPFHPERLWKLVYDKFILQLEHPEEDGDDDGTAPKTAKGAREEDEGDDESMSDVQDETDSEEWEDEDVEMEGEEASTPAGSDASSSAQTALTSPTASKHDIKGSDDEEAEKAASDMNTGDLTTPSKEVILANKRANPLFARLFRSKGTYWLATRPDYRGIWSQAGAMLTLVGGTRWDATLTPDELAQLYNPDTTNPDLMKQVRHDIESGGEWGDRRQEIVFIGEKLDVAGIQKALDACLLTDIEWTRWRRKMRIVMKKQAQLRDLMEGLEAAKETLVDQFDDAFPEWEGHFQDEEYGQDDDGDEDGHEGHHH</sequence>
<dbReference type="SUPFAM" id="SSF52540">
    <property type="entry name" value="P-loop containing nucleoside triphosphate hydrolases"/>
    <property type="match status" value="1"/>
</dbReference>
<evidence type="ECO:0000313" key="4">
    <source>
        <dbReference type="Proteomes" id="UP000094444"/>
    </source>
</evidence>
<dbReference type="STRING" id="158607.A0A2P5HWB3"/>
<keyword evidence="4" id="KW-1185">Reference proteome</keyword>
<dbReference type="SUPFAM" id="SSF90002">
    <property type="entry name" value="Hypothetical protein YjiA, C-terminal domain"/>
    <property type="match status" value="1"/>
</dbReference>
<organism evidence="3 4">
    <name type="scientific">Diaporthe helianthi</name>
    <dbReference type="NCBI Taxonomy" id="158607"/>
    <lineage>
        <taxon>Eukaryota</taxon>
        <taxon>Fungi</taxon>
        <taxon>Dikarya</taxon>
        <taxon>Ascomycota</taxon>
        <taxon>Pezizomycotina</taxon>
        <taxon>Sordariomycetes</taxon>
        <taxon>Sordariomycetidae</taxon>
        <taxon>Diaporthales</taxon>
        <taxon>Diaporthaceae</taxon>
        <taxon>Diaporthe</taxon>
    </lineage>
</organism>
<feature type="compositionally biased region" description="Polar residues" evidence="1">
    <location>
        <begin position="402"/>
        <end position="420"/>
    </location>
</feature>
<dbReference type="InterPro" id="IPR011629">
    <property type="entry name" value="CobW-like_C"/>
</dbReference>
<dbReference type="OrthoDB" id="272672at2759"/>
<evidence type="ECO:0000313" key="3">
    <source>
        <dbReference type="EMBL" id="POS74525.1"/>
    </source>
</evidence>
<accession>A0A2P5HWB3</accession>
<comment type="caution">
    <text evidence="3">The sequence shown here is derived from an EMBL/GenBank/DDBJ whole genome shotgun (WGS) entry which is preliminary data.</text>
</comment>
<name>A0A2P5HWB3_DIAHE</name>
<dbReference type="InterPro" id="IPR051927">
    <property type="entry name" value="Zn_Chap_cDPG_Synth"/>
</dbReference>
<dbReference type="PANTHER" id="PTHR43603:SF1">
    <property type="entry name" value="ZINC-REGULATED GTPASE METALLOPROTEIN ACTIVATOR 1"/>
    <property type="match status" value="1"/>
</dbReference>
<dbReference type="SMART" id="SM00833">
    <property type="entry name" value="CobW_C"/>
    <property type="match status" value="1"/>
</dbReference>
<feature type="region of interest" description="Disordered" evidence="1">
    <location>
        <begin position="1"/>
        <end position="25"/>
    </location>
</feature>
<feature type="compositionally biased region" description="Acidic residues" evidence="1">
    <location>
        <begin position="618"/>
        <end position="630"/>
    </location>
</feature>
<evidence type="ECO:0000259" key="2">
    <source>
        <dbReference type="SMART" id="SM00833"/>
    </source>
</evidence>
<dbReference type="InParanoid" id="A0A2P5HWB3"/>
<reference evidence="3" key="1">
    <citation type="submission" date="2017-09" db="EMBL/GenBank/DDBJ databases">
        <title>Polyketide synthases of a Diaporthe helianthi virulent isolate.</title>
        <authorList>
            <person name="Baroncelli R."/>
        </authorList>
    </citation>
    <scope>NUCLEOTIDE SEQUENCE [LARGE SCALE GENOMIC DNA]</scope>
    <source>
        <strain evidence="3">7/96</strain>
    </source>
</reference>
<dbReference type="Pfam" id="PF07683">
    <property type="entry name" value="CobW_C"/>
    <property type="match status" value="1"/>
</dbReference>
<gene>
    <name evidence="3" type="ORF">DHEL01_v207075</name>
</gene>
<feature type="region of interest" description="Disordered" evidence="1">
    <location>
        <begin position="347"/>
        <end position="446"/>
    </location>
</feature>
<dbReference type="InterPro" id="IPR027417">
    <property type="entry name" value="P-loop_NTPase"/>
</dbReference>
<dbReference type="CDD" id="cd03112">
    <property type="entry name" value="CobW-like"/>
    <property type="match status" value="1"/>
</dbReference>
<dbReference type="Gene3D" id="3.40.50.300">
    <property type="entry name" value="P-loop containing nucleotide triphosphate hydrolases"/>
    <property type="match status" value="1"/>
</dbReference>
<proteinExistence type="predicted"/>
<protein>
    <recommendedName>
        <fullName evidence="2">CobW C-terminal domain-containing protein</fullName>
    </recommendedName>
</protein>
<feature type="region of interest" description="Disordered" evidence="1">
    <location>
        <begin position="616"/>
        <end position="636"/>
    </location>
</feature>
<dbReference type="AlphaFoldDB" id="A0A2P5HWB3"/>
<dbReference type="EMBL" id="MAVT02000614">
    <property type="protein sequence ID" value="POS74525.1"/>
    <property type="molecule type" value="Genomic_DNA"/>
</dbReference>
<feature type="domain" description="CobW C-terminal" evidence="2">
    <location>
        <begin position="316"/>
        <end position="563"/>
    </location>
</feature>
<evidence type="ECO:0000256" key="1">
    <source>
        <dbReference type="SAM" id="MobiDB-lite"/>
    </source>
</evidence>